<name>A0A942UNK9_9BACI</name>
<dbReference type="NCBIfam" id="TIGR00738">
    <property type="entry name" value="rrf2_super"/>
    <property type="match status" value="1"/>
</dbReference>
<dbReference type="Proteomes" id="UP000676456">
    <property type="component" value="Unassembled WGS sequence"/>
</dbReference>
<gene>
    <name evidence="4" type="ORF">KHA91_18220</name>
</gene>
<comment type="caution">
    <text evidence="4">The sequence shown here is derived from an EMBL/GenBank/DDBJ whole genome shotgun (WGS) entry which is preliminary data.</text>
</comment>
<dbReference type="RefSeq" id="WP_213099833.1">
    <property type="nucleotide sequence ID" value="NZ_JAGYPH010000004.1"/>
</dbReference>
<dbReference type="EMBL" id="JAGYPN010000004">
    <property type="protein sequence ID" value="MBS4224650.1"/>
    <property type="molecule type" value="Genomic_DNA"/>
</dbReference>
<dbReference type="Pfam" id="PF02082">
    <property type="entry name" value="Rrf2"/>
    <property type="match status" value="1"/>
</dbReference>
<dbReference type="SUPFAM" id="SSF46785">
    <property type="entry name" value="Winged helix' DNA-binding domain"/>
    <property type="match status" value="1"/>
</dbReference>
<dbReference type="AlphaFoldDB" id="A0A942UNK9"/>
<comment type="cofactor">
    <cofactor evidence="2">
        <name>[2Fe-2S] cluster</name>
        <dbReference type="ChEBI" id="CHEBI:190135"/>
    </cofactor>
</comment>
<sequence>MRLTNYTDFSLRVLIYLASKRADEISNITEIAEAYNISRNHLTKVIHELGKMGVIITIRGRGGGIRLALPPEEINVGAIVRKTEDDFKLVPCFGDSPNPCVISPVCGLKHALGRALTAYLAVLDEYTIADLVSDPLGYRMLLGIDKN</sequence>
<dbReference type="Gene3D" id="1.10.10.10">
    <property type="entry name" value="Winged helix-like DNA-binding domain superfamily/Winged helix DNA-binding domain"/>
    <property type="match status" value="1"/>
</dbReference>
<evidence type="ECO:0000256" key="3">
    <source>
        <dbReference type="ARBA" id="ARBA00040173"/>
    </source>
</evidence>
<proteinExistence type="predicted"/>
<dbReference type="PANTHER" id="PTHR33221:SF4">
    <property type="entry name" value="HTH-TYPE TRANSCRIPTIONAL REPRESSOR NSRR"/>
    <property type="match status" value="1"/>
</dbReference>
<keyword evidence="5" id="KW-1185">Reference proteome</keyword>
<reference evidence="4 5" key="1">
    <citation type="submission" date="2021-05" db="EMBL/GenBank/DDBJ databases">
        <title>Novel Bacillus species.</title>
        <authorList>
            <person name="Liu G."/>
        </authorList>
    </citation>
    <scope>NUCLEOTIDE SEQUENCE [LARGE SCALE GENOMIC DNA]</scope>
    <source>
        <strain evidence="4 5">FJAT-49682</strain>
    </source>
</reference>
<dbReference type="GO" id="GO:0003700">
    <property type="term" value="F:DNA-binding transcription factor activity"/>
    <property type="evidence" value="ECO:0007669"/>
    <property type="project" value="TreeGrafter"/>
</dbReference>
<dbReference type="InterPro" id="IPR000944">
    <property type="entry name" value="Tscrpt_reg_Rrf2"/>
</dbReference>
<dbReference type="GO" id="GO:0003677">
    <property type="term" value="F:DNA binding"/>
    <property type="evidence" value="ECO:0007669"/>
    <property type="project" value="UniProtKB-KW"/>
</dbReference>
<evidence type="ECO:0000256" key="1">
    <source>
        <dbReference type="ARBA" id="ARBA00023125"/>
    </source>
</evidence>
<accession>A0A942UNK9</accession>
<dbReference type="InterPro" id="IPR036388">
    <property type="entry name" value="WH-like_DNA-bd_sf"/>
</dbReference>
<dbReference type="InterPro" id="IPR030489">
    <property type="entry name" value="TR_Rrf2-type_CS"/>
</dbReference>
<evidence type="ECO:0000313" key="4">
    <source>
        <dbReference type="EMBL" id="MBS4224650.1"/>
    </source>
</evidence>
<dbReference type="PROSITE" id="PS01332">
    <property type="entry name" value="HTH_RRF2_1"/>
    <property type="match status" value="1"/>
</dbReference>
<dbReference type="PROSITE" id="PS51197">
    <property type="entry name" value="HTH_RRF2_2"/>
    <property type="match status" value="1"/>
</dbReference>
<dbReference type="InterPro" id="IPR036390">
    <property type="entry name" value="WH_DNA-bd_sf"/>
</dbReference>
<keyword evidence="1" id="KW-0238">DNA-binding</keyword>
<dbReference type="GO" id="GO:0005829">
    <property type="term" value="C:cytosol"/>
    <property type="evidence" value="ECO:0007669"/>
    <property type="project" value="TreeGrafter"/>
</dbReference>
<evidence type="ECO:0000313" key="5">
    <source>
        <dbReference type="Proteomes" id="UP000676456"/>
    </source>
</evidence>
<protein>
    <recommendedName>
        <fullName evidence="3">HTH-type transcriptional regulator NsrR</fullName>
    </recommendedName>
</protein>
<evidence type="ECO:0000256" key="2">
    <source>
        <dbReference type="ARBA" id="ARBA00034078"/>
    </source>
</evidence>
<dbReference type="PANTHER" id="PTHR33221">
    <property type="entry name" value="WINGED HELIX-TURN-HELIX TRANSCRIPTIONAL REGULATOR, RRF2 FAMILY"/>
    <property type="match status" value="1"/>
</dbReference>
<organism evidence="4 5">
    <name type="scientific">Lederbergia citrea</name>
    <dbReference type="NCBI Taxonomy" id="2833581"/>
    <lineage>
        <taxon>Bacteria</taxon>
        <taxon>Bacillati</taxon>
        <taxon>Bacillota</taxon>
        <taxon>Bacilli</taxon>
        <taxon>Bacillales</taxon>
        <taxon>Bacillaceae</taxon>
        <taxon>Lederbergia</taxon>
    </lineage>
</organism>